<dbReference type="AlphaFoldDB" id="A0AAD6SEF1"/>
<evidence type="ECO:0000256" key="2">
    <source>
        <dbReference type="ARBA" id="ARBA00022771"/>
    </source>
</evidence>
<reference evidence="6" key="1">
    <citation type="submission" date="2023-03" db="EMBL/GenBank/DDBJ databases">
        <title>Massive genome expansion in bonnet fungi (Mycena s.s.) driven by repeated elements and novel gene families across ecological guilds.</title>
        <authorList>
            <consortium name="Lawrence Berkeley National Laboratory"/>
            <person name="Harder C.B."/>
            <person name="Miyauchi S."/>
            <person name="Viragh M."/>
            <person name="Kuo A."/>
            <person name="Thoen E."/>
            <person name="Andreopoulos B."/>
            <person name="Lu D."/>
            <person name="Skrede I."/>
            <person name="Drula E."/>
            <person name="Henrissat B."/>
            <person name="Morin E."/>
            <person name="Kohler A."/>
            <person name="Barry K."/>
            <person name="LaButti K."/>
            <person name="Morin E."/>
            <person name="Salamov A."/>
            <person name="Lipzen A."/>
            <person name="Mereny Z."/>
            <person name="Hegedus B."/>
            <person name="Baldrian P."/>
            <person name="Stursova M."/>
            <person name="Weitz H."/>
            <person name="Taylor A."/>
            <person name="Grigoriev I.V."/>
            <person name="Nagy L.G."/>
            <person name="Martin F."/>
            <person name="Kauserud H."/>
        </authorList>
    </citation>
    <scope>NUCLEOTIDE SEQUENCE</scope>
    <source>
        <strain evidence="6">CBHHK200</strain>
    </source>
</reference>
<evidence type="ECO:0000256" key="4">
    <source>
        <dbReference type="PROSITE-ProRule" id="PRU00134"/>
    </source>
</evidence>
<protein>
    <recommendedName>
        <fullName evidence="5">MYND-type domain-containing protein</fullName>
    </recommendedName>
</protein>
<dbReference type="Gene3D" id="6.10.140.2220">
    <property type="match status" value="1"/>
</dbReference>
<feature type="domain" description="MYND-type" evidence="5">
    <location>
        <begin position="440"/>
        <end position="476"/>
    </location>
</feature>
<dbReference type="Proteomes" id="UP001218188">
    <property type="component" value="Unassembled WGS sequence"/>
</dbReference>
<dbReference type="GO" id="GO:0008270">
    <property type="term" value="F:zinc ion binding"/>
    <property type="evidence" value="ECO:0007669"/>
    <property type="project" value="UniProtKB-KW"/>
</dbReference>
<name>A0AAD6SEF1_9AGAR</name>
<evidence type="ECO:0000313" key="7">
    <source>
        <dbReference type="Proteomes" id="UP001218188"/>
    </source>
</evidence>
<keyword evidence="2 4" id="KW-0863">Zinc-finger</keyword>
<dbReference type="SUPFAM" id="SSF144232">
    <property type="entry name" value="HIT/MYND zinc finger-like"/>
    <property type="match status" value="1"/>
</dbReference>
<keyword evidence="3" id="KW-0862">Zinc</keyword>
<keyword evidence="7" id="KW-1185">Reference proteome</keyword>
<dbReference type="InterPro" id="IPR002893">
    <property type="entry name" value="Znf_MYND"/>
</dbReference>
<evidence type="ECO:0000256" key="1">
    <source>
        <dbReference type="ARBA" id="ARBA00022723"/>
    </source>
</evidence>
<proteinExistence type="predicted"/>
<comment type="caution">
    <text evidence="6">The sequence shown here is derived from an EMBL/GenBank/DDBJ whole genome shotgun (WGS) entry which is preliminary data.</text>
</comment>
<organism evidence="6 7">
    <name type="scientific">Mycena alexandri</name>
    <dbReference type="NCBI Taxonomy" id="1745969"/>
    <lineage>
        <taxon>Eukaryota</taxon>
        <taxon>Fungi</taxon>
        <taxon>Dikarya</taxon>
        <taxon>Basidiomycota</taxon>
        <taxon>Agaricomycotina</taxon>
        <taxon>Agaricomycetes</taxon>
        <taxon>Agaricomycetidae</taxon>
        <taxon>Agaricales</taxon>
        <taxon>Marasmiineae</taxon>
        <taxon>Mycenaceae</taxon>
        <taxon>Mycena</taxon>
    </lineage>
</organism>
<sequence>MFRVPHTNSVVTLLAGVTPQTPWGTIHLILFQLVDAIEVSPLSDSVPSATIECLLPYLAPPGTRYGDSVPVESPDDMHNTKSAGIAITALASILRRYRSTPYWPNALQRLVGCWPSTLMGLLFYARALLRKDPPPPMTEVDSPAYTFTAIITLLQMYTDVESLAALVRRTPQGINLVSRLWAFETLNSRLSTQLTEMFPDLCQPTAAGLLNYYLFARRDLVDAGAALLLTLQSSLPNVSKIASVGLEHISRSTVAVYRLENVSAIDQMHTNLHNLGHLHSTALHLHLLSLNSVGIVTQALVALVSRPFEAASADVTAGCITQICEYLQKYVTADGLTWLNQSLELGLLLALLKAHPWLAHKKSALDAFTSLMIVHLPRYFIYISILRQVNKSFDAFLRLGWMSSALSDPCRKVWLAFYHYVRMRLKVASPVELQVLPCDYLECNQQSSMRCSSCYDTVYCSNECQLKSWNSHIESCQARAIARQAGTPPDLGAADVQFALRVAQHDFEECKADVCRRWTEAGTLPLTAGIDYSVFPHAVTIDAPSVVREQMGSDAAIFTALPQGTSGKGYYMCDLGLTRGAEDTDEETIKVVVQMIGAQPVPAFFPIN</sequence>
<dbReference type="EMBL" id="JARJCM010000149">
    <property type="protein sequence ID" value="KAJ7025727.1"/>
    <property type="molecule type" value="Genomic_DNA"/>
</dbReference>
<dbReference type="Pfam" id="PF01753">
    <property type="entry name" value="zf-MYND"/>
    <property type="match status" value="1"/>
</dbReference>
<evidence type="ECO:0000259" key="5">
    <source>
        <dbReference type="PROSITE" id="PS50865"/>
    </source>
</evidence>
<evidence type="ECO:0000313" key="6">
    <source>
        <dbReference type="EMBL" id="KAJ7025727.1"/>
    </source>
</evidence>
<dbReference type="PROSITE" id="PS50865">
    <property type="entry name" value="ZF_MYND_2"/>
    <property type="match status" value="1"/>
</dbReference>
<accession>A0AAD6SEF1</accession>
<evidence type="ECO:0000256" key="3">
    <source>
        <dbReference type="ARBA" id="ARBA00022833"/>
    </source>
</evidence>
<keyword evidence="1" id="KW-0479">Metal-binding</keyword>
<gene>
    <name evidence="6" type="ORF">C8F04DRAFT_127812</name>
</gene>